<evidence type="ECO:0008006" key="3">
    <source>
        <dbReference type="Google" id="ProtNLM"/>
    </source>
</evidence>
<dbReference type="HOGENOM" id="CLU_1682910_0_0_11"/>
<protein>
    <recommendedName>
        <fullName evidence="3">SnoaL-like domain-containing protein</fullName>
    </recommendedName>
</protein>
<accession>E2SAQ3</accession>
<dbReference type="AlphaFoldDB" id="E2SAQ3"/>
<reference evidence="1" key="1">
    <citation type="submission" date="2010-08" db="EMBL/GenBank/DDBJ databases">
        <authorList>
            <person name="Muzny D."/>
            <person name="Qin X."/>
            <person name="Buhay C."/>
            <person name="Dugan-Rocha S."/>
            <person name="Ding Y."/>
            <person name="Chen G."/>
            <person name="Hawes A."/>
            <person name="Holder M."/>
            <person name="Jhangiani S."/>
            <person name="Johnson A."/>
            <person name="Khan Z."/>
            <person name="Li Z."/>
            <person name="Liu W."/>
            <person name="Liu X."/>
            <person name="Perez L."/>
            <person name="Shen H."/>
            <person name="Wang Q."/>
            <person name="Watt J."/>
            <person name="Xi L."/>
            <person name="Xin Y."/>
            <person name="Zhou J."/>
            <person name="Deng J."/>
            <person name="Jiang H."/>
            <person name="Liu Y."/>
            <person name="Qu J."/>
            <person name="Song X.-Z."/>
            <person name="Zhang L."/>
            <person name="Villasana D."/>
            <person name="Johnson A."/>
            <person name="Liu J."/>
            <person name="Liyanage D."/>
            <person name="Lorensuhewa L."/>
            <person name="Robinson T."/>
            <person name="Song A."/>
            <person name="Song B.-B."/>
            <person name="Dinh H."/>
            <person name="Thornton R."/>
            <person name="Coyle M."/>
            <person name="Francisco L."/>
            <person name="Jackson L."/>
            <person name="Javaid M."/>
            <person name="Korchina V."/>
            <person name="Kovar C."/>
            <person name="Mata R."/>
            <person name="Mathew T."/>
            <person name="Ngo R."/>
            <person name="Nguyen L."/>
            <person name="Nguyen N."/>
            <person name="Okwuonu G."/>
            <person name="Ongeri F."/>
            <person name="Pham C."/>
            <person name="Simmons D."/>
            <person name="Wilczek-Boney K."/>
            <person name="Hale W."/>
            <person name="Jakkamsetti A."/>
            <person name="Pham P."/>
            <person name="Ruth R."/>
            <person name="San Lucas F."/>
            <person name="Warren J."/>
            <person name="Zhang J."/>
            <person name="Zhao Z."/>
            <person name="Zhou C."/>
            <person name="Zhu D."/>
            <person name="Lee S."/>
            <person name="Bess C."/>
            <person name="Blankenburg K."/>
            <person name="Forbes L."/>
            <person name="Fu Q."/>
            <person name="Gubbala S."/>
            <person name="Hirani K."/>
            <person name="Jayaseelan J.C."/>
            <person name="Lara F."/>
            <person name="Munidasa M."/>
            <person name="Palculict T."/>
            <person name="Patil S."/>
            <person name="Pu L.-L."/>
            <person name="Saada N."/>
            <person name="Tang L."/>
            <person name="Weissenberger G."/>
            <person name="Zhu Y."/>
            <person name="Hemphill L."/>
            <person name="Shang Y."/>
            <person name="Youmans B."/>
            <person name="Ayvaz T."/>
            <person name="Ross M."/>
            <person name="Santibanez J."/>
            <person name="Aqrawi P."/>
            <person name="Gross S."/>
            <person name="Joshi V."/>
            <person name="Fowler G."/>
            <person name="Nazareth L."/>
            <person name="Reid J."/>
            <person name="Worley K."/>
            <person name="Petrosino J."/>
            <person name="Highlander S."/>
            <person name="Gibbs R."/>
        </authorList>
    </citation>
    <scope>NUCLEOTIDE SEQUENCE [LARGE SCALE GENOMIC DNA]</scope>
    <source>
        <strain evidence="1">DSM 15272</strain>
    </source>
</reference>
<comment type="caution">
    <text evidence="1">The sequence shown here is derived from an EMBL/GenBank/DDBJ whole genome shotgun (WGS) entry which is preliminary data.</text>
</comment>
<proteinExistence type="predicted"/>
<evidence type="ECO:0000313" key="1">
    <source>
        <dbReference type="EMBL" id="EFQ83449.1"/>
    </source>
</evidence>
<sequence length="156" mass="16588">MDGALVVAIGTPHDGGMDVWGIAAWIVSLVSAAVGGPPCTELVALDLERTRALVSTDPAALTRVYADPRAAAADLTLLEQYRDRGWLLRGSSMALLGCVVLTSDDTSARLDVVDRLGPTRVRGDDGTAVRLPRDLPSRRTIDLEQVDGRWRIAGVA</sequence>
<name>E2SAQ3_9ACTN</name>
<dbReference type="Proteomes" id="UP000003111">
    <property type="component" value="Unassembled WGS sequence"/>
</dbReference>
<evidence type="ECO:0000313" key="2">
    <source>
        <dbReference type="Proteomes" id="UP000003111"/>
    </source>
</evidence>
<organism evidence="1 2">
    <name type="scientific">Aeromicrobium marinum DSM 15272</name>
    <dbReference type="NCBI Taxonomy" id="585531"/>
    <lineage>
        <taxon>Bacteria</taxon>
        <taxon>Bacillati</taxon>
        <taxon>Actinomycetota</taxon>
        <taxon>Actinomycetes</taxon>
        <taxon>Propionibacteriales</taxon>
        <taxon>Nocardioidaceae</taxon>
        <taxon>Aeromicrobium</taxon>
    </lineage>
</organism>
<dbReference type="STRING" id="585531.HMPREF0063_11111"/>
<keyword evidence="2" id="KW-1185">Reference proteome</keyword>
<dbReference type="eggNOG" id="ENOG502ZCZN">
    <property type="taxonomic scope" value="Bacteria"/>
</dbReference>
<gene>
    <name evidence="1" type="ORF">HMPREF0063_11111</name>
</gene>
<dbReference type="EMBL" id="ACLF03000004">
    <property type="protein sequence ID" value="EFQ83449.1"/>
    <property type="molecule type" value="Genomic_DNA"/>
</dbReference>